<keyword evidence="2" id="KW-1185">Reference proteome</keyword>
<dbReference type="EMBL" id="JAMKPW020000017">
    <property type="protein sequence ID" value="KAK8209077.1"/>
    <property type="molecule type" value="Genomic_DNA"/>
</dbReference>
<gene>
    <name evidence="1" type="primary">SOU1</name>
    <name evidence="1" type="ORF">M8818_003772</name>
</gene>
<proteinExistence type="predicted"/>
<sequence>MDGSMKDGQFVHNNTKPPNGDRILPLFSLKGKTAIISGAGAGIGLAVAQGFAEAGANVVIWYHSNKKALERAAEIEKEYGVKCKAYQVDVTDESAVKKAILDQVREFNGRLDIFVANSGIPWTQGPAIDGEISHYHKVVSTDFDGTFYCARTAGEIWRRQGIEGTDAFGKKLEGYTYGSFIATASMSGHIVNIPQLQAAYNAAKAGVIHLCRSLAVEWVKYARVNTISPGYMATEISDFVPPETKAIWKNKIPMGREGEASELKGAFLYLASDASSYTTGADLIVDGEHELSRQESGGLELTRPF</sequence>
<dbReference type="Proteomes" id="UP001320706">
    <property type="component" value="Unassembled WGS sequence"/>
</dbReference>
<dbReference type="EC" id="1.1.1.289" evidence="1"/>
<accession>A0ACC3SFB8</accession>
<comment type="caution">
    <text evidence="1">The sequence shown here is derived from an EMBL/GenBank/DDBJ whole genome shotgun (WGS) entry which is preliminary data.</text>
</comment>
<protein>
    <submittedName>
        <fullName evidence="1">Sorbose reductase sou1</fullName>
        <ecNumber evidence="1">1.1.1.289</ecNumber>
    </submittedName>
</protein>
<organism evidence="1 2">
    <name type="scientific">Zalaria obscura</name>
    <dbReference type="NCBI Taxonomy" id="2024903"/>
    <lineage>
        <taxon>Eukaryota</taxon>
        <taxon>Fungi</taxon>
        <taxon>Dikarya</taxon>
        <taxon>Ascomycota</taxon>
        <taxon>Pezizomycotina</taxon>
        <taxon>Dothideomycetes</taxon>
        <taxon>Dothideomycetidae</taxon>
        <taxon>Dothideales</taxon>
        <taxon>Zalariaceae</taxon>
        <taxon>Zalaria</taxon>
    </lineage>
</organism>
<name>A0ACC3SFB8_9PEZI</name>
<evidence type="ECO:0000313" key="2">
    <source>
        <dbReference type="Proteomes" id="UP001320706"/>
    </source>
</evidence>
<keyword evidence="1" id="KW-0560">Oxidoreductase</keyword>
<reference evidence="1" key="1">
    <citation type="submission" date="2024-02" db="EMBL/GenBank/DDBJ databases">
        <title>Metagenome Assembled Genome of Zalaria obscura JY119.</title>
        <authorList>
            <person name="Vighnesh L."/>
            <person name="Jagadeeshwari U."/>
            <person name="Venkata Ramana C."/>
            <person name="Sasikala C."/>
        </authorList>
    </citation>
    <scope>NUCLEOTIDE SEQUENCE</scope>
    <source>
        <strain evidence="1">JY119</strain>
    </source>
</reference>
<evidence type="ECO:0000313" key="1">
    <source>
        <dbReference type="EMBL" id="KAK8209077.1"/>
    </source>
</evidence>